<keyword evidence="8" id="KW-1185">Reference proteome</keyword>
<keyword evidence="2 5" id="KW-0812">Transmembrane</keyword>
<dbReference type="InterPro" id="IPR006153">
    <property type="entry name" value="Cation/H_exchanger_TM"/>
</dbReference>
<protein>
    <submittedName>
        <fullName evidence="7">NhaP-type Na+(K+)/H+ antiporter</fullName>
    </submittedName>
</protein>
<feature type="transmembrane region" description="Helical" evidence="5">
    <location>
        <begin position="339"/>
        <end position="363"/>
    </location>
</feature>
<accession>L0A1J3</accession>
<name>L0A1J3_DEIPD</name>
<evidence type="ECO:0000256" key="4">
    <source>
        <dbReference type="ARBA" id="ARBA00023136"/>
    </source>
</evidence>
<dbReference type="PATRIC" id="fig|937777.3.peg.2212"/>
<dbReference type="GO" id="GO:0036376">
    <property type="term" value="P:sodium ion export across plasma membrane"/>
    <property type="evidence" value="ECO:0007669"/>
    <property type="project" value="InterPro"/>
</dbReference>
<dbReference type="EMBL" id="CP003382">
    <property type="protein sequence ID" value="AFZ67696.1"/>
    <property type="molecule type" value="Genomic_DNA"/>
</dbReference>
<dbReference type="Pfam" id="PF00999">
    <property type="entry name" value="Na_H_Exchanger"/>
    <property type="match status" value="1"/>
</dbReference>
<dbReference type="GO" id="GO:0005886">
    <property type="term" value="C:plasma membrane"/>
    <property type="evidence" value="ECO:0007669"/>
    <property type="project" value="InterPro"/>
</dbReference>
<evidence type="ECO:0000256" key="5">
    <source>
        <dbReference type="SAM" id="Phobius"/>
    </source>
</evidence>
<feature type="transmembrane region" description="Helical" evidence="5">
    <location>
        <begin position="152"/>
        <end position="177"/>
    </location>
</feature>
<organism evidence="7 8">
    <name type="scientific">Deinococcus peraridilitoris (strain DSM 19664 / LMG 22246 / CIP 109416 / KR-200)</name>
    <dbReference type="NCBI Taxonomy" id="937777"/>
    <lineage>
        <taxon>Bacteria</taxon>
        <taxon>Thermotogati</taxon>
        <taxon>Deinococcota</taxon>
        <taxon>Deinococci</taxon>
        <taxon>Deinococcales</taxon>
        <taxon>Deinococcaceae</taxon>
        <taxon>Deinococcus</taxon>
    </lineage>
</organism>
<evidence type="ECO:0000256" key="1">
    <source>
        <dbReference type="ARBA" id="ARBA00004141"/>
    </source>
</evidence>
<keyword evidence="4 5" id="KW-0472">Membrane</keyword>
<gene>
    <name evidence="7" type="ordered locus">Deipe_2211</name>
</gene>
<evidence type="ECO:0000256" key="2">
    <source>
        <dbReference type="ARBA" id="ARBA00022692"/>
    </source>
</evidence>
<feature type="transmembrane region" description="Helical" evidence="5">
    <location>
        <begin position="198"/>
        <end position="219"/>
    </location>
</feature>
<dbReference type="KEGG" id="dpd:Deipe_2211"/>
<sequence length="445" mass="48321">MGLDVPHKLKRGNNLCGQHFRQEWDGSVEMDTLNAALVVVGGLVLLLGFFSAYIKNRSVLSLPLLALLLGLLLGPGLNVLDPAEWGHQETILEEAARLTLAIGLMAVALRLPRAYLKRHWRALLVLLGLVMPLMWIASGLLTYLLLDVPILLALLIGAVITPTDPVVASSLVSGEAAKDTLPDDDRHLLSAESGINDGLAYLLVLLPILLLLNSTGTALEHWLSMTLVREIIGGVMVGIAAGYGAGRLLEWCEHRRLIEQPSFLSTTIALALLVLGGAKLLGTNGVLAVFVAGIAFDQVVGGGERAQEHKVQESVNQFFSLPIFTLFGLMAPVQEWLDLGWPLLVLGLGVLLFRRLPFVFLARRALPQLPRRRDLLFLGWFGPVGVSAMFYAMLALRKTQEPVVWVVSSLVILASIVAHGLSATPFVKWYGRQTAAQEGVQSPRH</sequence>
<dbReference type="HOGENOM" id="CLU_008635_5_0_0"/>
<dbReference type="eggNOG" id="COG0025">
    <property type="taxonomic scope" value="Bacteria"/>
</dbReference>
<feature type="transmembrane region" description="Helical" evidence="5">
    <location>
        <begin position="95"/>
        <end position="111"/>
    </location>
</feature>
<dbReference type="PANTHER" id="PTHR31382:SF1">
    <property type="entry name" value="SODIUM ION_PROTON EXCHANGER (EUROFUNG)"/>
    <property type="match status" value="1"/>
</dbReference>
<feature type="domain" description="Cation/H+ exchanger transmembrane" evidence="6">
    <location>
        <begin position="51"/>
        <end position="429"/>
    </location>
</feature>
<reference evidence="8" key="1">
    <citation type="submission" date="2012-03" db="EMBL/GenBank/DDBJ databases">
        <title>Complete sequence of chromosome of Deinococcus peraridilitoris DSM 19664.</title>
        <authorList>
            <person name="Lucas S."/>
            <person name="Copeland A."/>
            <person name="Lapidus A."/>
            <person name="Glavina del Rio T."/>
            <person name="Dalin E."/>
            <person name="Tice H."/>
            <person name="Bruce D."/>
            <person name="Goodwin L."/>
            <person name="Pitluck S."/>
            <person name="Peters L."/>
            <person name="Mikhailova N."/>
            <person name="Lu M."/>
            <person name="Kyrpides N."/>
            <person name="Mavromatis K."/>
            <person name="Ivanova N."/>
            <person name="Brettin T."/>
            <person name="Detter J.C."/>
            <person name="Han C."/>
            <person name="Larimer F."/>
            <person name="Land M."/>
            <person name="Hauser L."/>
            <person name="Markowitz V."/>
            <person name="Cheng J.-F."/>
            <person name="Hugenholtz P."/>
            <person name="Woyke T."/>
            <person name="Wu D."/>
            <person name="Pukall R."/>
            <person name="Steenblock K."/>
            <person name="Brambilla E."/>
            <person name="Klenk H.-P."/>
            <person name="Eisen J.A."/>
        </authorList>
    </citation>
    <scope>NUCLEOTIDE SEQUENCE [LARGE SCALE GENOMIC DNA]</scope>
    <source>
        <strain evidence="8">DSM 19664 / LMG 22246 / CIP 109416 / KR-200</strain>
    </source>
</reference>
<dbReference type="STRING" id="937777.Deipe_2211"/>
<dbReference type="InterPro" id="IPR004712">
    <property type="entry name" value="Na+/H+_antiporter_fungi"/>
</dbReference>
<feature type="transmembrane region" description="Helical" evidence="5">
    <location>
        <begin position="231"/>
        <end position="249"/>
    </location>
</feature>
<evidence type="ECO:0000259" key="6">
    <source>
        <dbReference type="Pfam" id="PF00999"/>
    </source>
</evidence>
<evidence type="ECO:0000256" key="3">
    <source>
        <dbReference type="ARBA" id="ARBA00022989"/>
    </source>
</evidence>
<keyword evidence="3 5" id="KW-1133">Transmembrane helix</keyword>
<dbReference type="GO" id="GO:0042391">
    <property type="term" value="P:regulation of membrane potential"/>
    <property type="evidence" value="ECO:0007669"/>
    <property type="project" value="InterPro"/>
</dbReference>
<feature type="transmembrane region" description="Helical" evidence="5">
    <location>
        <begin position="375"/>
        <end position="396"/>
    </location>
</feature>
<proteinExistence type="predicted"/>
<evidence type="ECO:0000313" key="8">
    <source>
        <dbReference type="Proteomes" id="UP000010467"/>
    </source>
</evidence>
<dbReference type="AlphaFoldDB" id="L0A1J3"/>
<dbReference type="GO" id="GO:0015385">
    <property type="term" value="F:sodium:proton antiporter activity"/>
    <property type="evidence" value="ECO:0007669"/>
    <property type="project" value="InterPro"/>
</dbReference>
<comment type="subcellular location">
    <subcellularLocation>
        <location evidence="1">Membrane</location>
        <topology evidence="1">Multi-pass membrane protein</topology>
    </subcellularLocation>
</comment>
<dbReference type="Proteomes" id="UP000010467">
    <property type="component" value="Chromosome"/>
</dbReference>
<feature type="transmembrane region" description="Helical" evidence="5">
    <location>
        <begin position="123"/>
        <end position="146"/>
    </location>
</feature>
<dbReference type="PANTHER" id="PTHR31382">
    <property type="entry name" value="NA(+)/H(+) ANTIPORTER"/>
    <property type="match status" value="1"/>
</dbReference>
<feature type="transmembrane region" description="Helical" evidence="5">
    <location>
        <begin position="33"/>
        <end position="53"/>
    </location>
</feature>
<evidence type="ECO:0000313" key="7">
    <source>
        <dbReference type="EMBL" id="AFZ67696.1"/>
    </source>
</evidence>
<feature type="transmembrane region" description="Helical" evidence="5">
    <location>
        <begin position="60"/>
        <end position="80"/>
    </location>
</feature>
<dbReference type="GO" id="GO:0120029">
    <property type="term" value="P:proton export across plasma membrane"/>
    <property type="evidence" value="ECO:0007669"/>
    <property type="project" value="InterPro"/>
</dbReference>
<feature type="transmembrane region" description="Helical" evidence="5">
    <location>
        <begin position="402"/>
        <end position="422"/>
    </location>
</feature>